<organism evidence="2 3">
    <name type="scientific">Priapulus caudatus</name>
    <name type="common">Priapulid worm</name>
    <dbReference type="NCBI Taxonomy" id="37621"/>
    <lineage>
        <taxon>Eukaryota</taxon>
        <taxon>Metazoa</taxon>
        <taxon>Ecdysozoa</taxon>
        <taxon>Scalidophora</taxon>
        <taxon>Priapulida</taxon>
        <taxon>Priapulimorpha</taxon>
        <taxon>Priapulimorphida</taxon>
        <taxon>Priapulidae</taxon>
        <taxon>Priapulus</taxon>
    </lineage>
</organism>
<dbReference type="Proteomes" id="UP000695022">
    <property type="component" value="Unplaced"/>
</dbReference>
<dbReference type="PANTHER" id="PTHR12334">
    <property type="entry name" value="BAG FAMILY MOLECULAR CHAPERONE REGULATOR 2"/>
    <property type="match status" value="1"/>
</dbReference>
<keyword evidence="1" id="KW-0175">Coiled coil</keyword>
<dbReference type="RefSeq" id="XP_014667648.1">
    <property type="nucleotide sequence ID" value="XM_014812162.1"/>
</dbReference>
<feature type="coiled-coil region" evidence="1">
    <location>
        <begin position="20"/>
        <end position="47"/>
    </location>
</feature>
<name>A0ABM1E627_PRICU</name>
<dbReference type="Gene3D" id="1.20.58.890">
    <property type="match status" value="1"/>
</dbReference>
<evidence type="ECO:0000313" key="3">
    <source>
        <dbReference type="RefSeq" id="XP_014667648.1"/>
    </source>
</evidence>
<evidence type="ECO:0000313" key="2">
    <source>
        <dbReference type="Proteomes" id="UP000695022"/>
    </source>
</evidence>
<proteinExistence type="predicted"/>
<evidence type="ECO:0000256" key="1">
    <source>
        <dbReference type="SAM" id="Coils"/>
    </source>
</evidence>
<gene>
    <name evidence="3" type="primary">LOC106809174</name>
</gene>
<dbReference type="GeneID" id="106809174"/>
<dbReference type="PANTHER" id="PTHR12334:SF6">
    <property type="entry name" value="BAG FAMILY MOLECULAR CHAPERONE REGULATOR 2"/>
    <property type="match status" value="1"/>
</dbReference>
<reference evidence="3" key="1">
    <citation type="submission" date="2025-08" db="UniProtKB">
        <authorList>
            <consortium name="RefSeq"/>
        </authorList>
    </citation>
    <scope>IDENTIFICATION</scope>
</reference>
<dbReference type="InterPro" id="IPR037689">
    <property type="entry name" value="BAG2"/>
</dbReference>
<accession>A0ABM1E627</accession>
<sequence>MEEWRESTAVCSSSTSLSSREVADRLLDSIEKEIENFRGKAIELEKEKEDLLMGLHVFEMSEFLQSLDKDVKDDVACVMDRLACRCLSIEISVITPRTPCQEAALAKVQGTIQEMLQTKQTDRPKTLQIATLMLNACMPDSTAAVDYRFQADVIGCAIDDQKRVRSQLQKVVEDLKKEKSES</sequence>
<protein>
    <submittedName>
        <fullName evidence="3">BAG family molecular chaperone regulator 2-like</fullName>
    </submittedName>
</protein>
<keyword evidence="2" id="KW-1185">Reference proteome</keyword>